<evidence type="ECO:0000256" key="1">
    <source>
        <dbReference type="ARBA" id="ARBA00001933"/>
    </source>
</evidence>
<evidence type="ECO:0000313" key="7">
    <source>
        <dbReference type="EMBL" id="GAA5200828.1"/>
    </source>
</evidence>
<gene>
    <name evidence="7" type="ORF">GCM10023322_79560</name>
</gene>
<name>A0ABP9SQI5_9ACTN</name>
<evidence type="ECO:0000256" key="3">
    <source>
        <dbReference type="ARBA" id="ARBA00022793"/>
    </source>
</evidence>
<sequence length="471" mass="49868">MRQSDWKAVFDAAGRAALEHLDSLAERPVMPAADHATIRAALDRPPTAAGIDPARVVGDLAVDLEPYVAAQAGGRYFGFVVGGLHPASFGAELLVTAWDQNAPMFAATPGVAVAEELAAQWLVELLRLPRQSSVGFVTGGQMASFTCLAAARHEVLRAVGWNVEADGLTGAPPVTVVVKAGAHATVLRALRFLGIGERAVVTVDCDDQDRVRPDALARALHAIDGPTIAAVECGNVNTGAFDDFAAVADLADEHRAAGNPTWVHVDGAVMLLAAASPAMAGSVVGLDRLDSWSTDGHKLLNVAYDCGIAICRNAAAHRAAMSVQAAYLEQGTGARDPLDWGPEFSRRARGVPVYATLRSLGRDGVAELVERTSRLARRFADALRDSGRAVIVNEVVPNQVLVRWLARDGEHGHLADEVMAGVRAEGSAFFSGTTYRGERLMRISVSDWATDEHDIDRAVEALLRHARLAAG</sequence>
<proteinExistence type="inferred from homology"/>
<comment type="cofactor">
    <cofactor evidence="1 6">
        <name>pyridoxal 5'-phosphate</name>
        <dbReference type="ChEBI" id="CHEBI:597326"/>
    </cofactor>
</comment>
<dbReference type="InterPro" id="IPR010977">
    <property type="entry name" value="Aromatic_deC"/>
</dbReference>
<keyword evidence="5 6" id="KW-0456">Lyase</keyword>
<dbReference type="Gene3D" id="3.40.640.10">
    <property type="entry name" value="Type I PLP-dependent aspartate aminotransferase-like (Major domain)"/>
    <property type="match status" value="1"/>
</dbReference>
<dbReference type="EMBL" id="BAABJQ010000046">
    <property type="protein sequence ID" value="GAA5200828.1"/>
    <property type="molecule type" value="Genomic_DNA"/>
</dbReference>
<dbReference type="PANTHER" id="PTHR11999">
    <property type="entry name" value="GROUP II PYRIDOXAL-5-PHOSPHATE DECARBOXYLASE"/>
    <property type="match status" value="1"/>
</dbReference>
<dbReference type="Proteomes" id="UP001501570">
    <property type="component" value="Unassembled WGS sequence"/>
</dbReference>
<dbReference type="GO" id="GO:0008483">
    <property type="term" value="F:transaminase activity"/>
    <property type="evidence" value="ECO:0007669"/>
    <property type="project" value="UniProtKB-KW"/>
</dbReference>
<dbReference type="PANTHER" id="PTHR11999:SF70">
    <property type="entry name" value="MIP05841P"/>
    <property type="match status" value="1"/>
</dbReference>
<keyword evidence="7" id="KW-0032">Aminotransferase</keyword>
<keyword evidence="4 6" id="KW-0663">Pyridoxal phosphate</keyword>
<dbReference type="InterPro" id="IPR002129">
    <property type="entry name" value="PyrdxlP-dep_de-COase"/>
</dbReference>
<keyword evidence="3" id="KW-0210">Decarboxylase</keyword>
<evidence type="ECO:0000256" key="6">
    <source>
        <dbReference type="RuleBase" id="RU000382"/>
    </source>
</evidence>
<dbReference type="Gene3D" id="3.90.1150.10">
    <property type="entry name" value="Aspartate Aminotransferase, domain 1"/>
    <property type="match status" value="1"/>
</dbReference>
<dbReference type="InterPro" id="IPR015422">
    <property type="entry name" value="PyrdxlP-dep_Trfase_small"/>
</dbReference>
<evidence type="ECO:0000313" key="8">
    <source>
        <dbReference type="Proteomes" id="UP001501570"/>
    </source>
</evidence>
<comment type="similarity">
    <text evidence="2 6">Belongs to the group II decarboxylase family.</text>
</comment>
<organism evidence="7 8">
    <name type="scientific">Rugosimonospora acidiphila</name>
    <dbReference type="NCBI Taxonomy" id="556531"/>
    <lineage>
        <taxon>Bacteria</taxon>
        <taxon>Bacillati</taxon>
        <taxon>Actinomycetota</taxon>
        <taxon>Actinomycetes</taxon>
        <taxon>Micromonosporales</taxon>
        <taxon>Micromonosporaceae</taxon>
        <taxon>Rugosimonospora</taxon>
    </lineage>
</organism>
<evidence type="ECO:0000256" key="4">
    <source>
        <dbReference type="ARBA" id="ARBA00022898"/>
    </source>
</evidence>
<accession>A0ABP9SQI5</accession>
<evidence type="ECO:0000256" key="2">
    <source>
        <dbReference type="ARBA" id="ARBA00009533"/>
    </source>
</evidence>
<dbReference type="InterPro" id="IPR015421">
    <property type="entry name" value="PyrdxlP-dep_Trfase_major"/>
</dbReference>
<keyword evidence="8" id="KW-1185">Reference proteome</keyword>
<dbReference type="Pfam" id="PF00282">
    <property type="entry name" value="Pyridoxal_deC"/>
    <property type="match status" value="1"/>
</dbReference>
<evidence type="ECO:0000256" key="5">
    <source>
        <dbReference type="ARBA" id="ARBA00023239"/>
    </source>
</evidence>
<keyword evidence="7" id="KW-0808">Transferase</keyword>
<protein>
    <submittedName>
        <fullName evidence="7">Aminotransferase class V-fold PLP-dependent enzyme</fullName>
    </submittedName>
</protein>
<reference evidence="8" key="1">
    <citation type="journal article" date="2019" name="Int. J. Syst. Evol. Microbiol.">
        <title>The Global Catalogue of Microorganisms (GCM) 10K type strain sequencing project: providing services to taxonomists for standard genome sequencing and annotation.</title>
        <authorList>
            <consortium name="The Broad Institute Genomics Platform"/>
            <consortium name="The Broad Institute Genome Sequencing Center for Infectious Disease"/>
            <person name="Wu L."/>
            <person name="Ma J."/>
        </authorList>
    </citation>
    <scope>NUCLEOTIDE SEQUENCE [LARGE SCALE GENOMIC DNA]</scope>
    <source>
        <strain evidence="8">JCM 18304</strain>
    </source>
</reference>
<comment type="caution">
    <text evidence="7">The sequence shown here is derived from an EMBL/GenBank/DDBJ whole genome shotgun (WGS) entry which is preliminary data.</text>
</comment>
<dbReference type="RefSeq" id="WP_345638715.1">
    <property type="nucleotide sequence ID" value="NZ_BAABJQ010000046.1"/>
</dbReference>
<dbReference type="InterPro" id="IPR015424">
    <property type="entry name" value="PyrdxlP-dep_Trfase"/>
</dbReference>
<dbReference type="SUPFAM" id="SSF53383">
    <property type="entry name" value="PLP-dependent transferases"/>
    <property type="match status" value="1"/>
</dbReference>